<evidence type="ECO:0000313" key="11">
    <source>
        <dbReference type="EMBL" id="WJW69804.1"/>
    </source>
</evidence>
<dbReference type="GO" id="GO:0004470">
    <property type="term" value="F:malic enzyme activity"/>
    <property type="evidence" value="ECO:0007669"/>
    <property type="project" value="InterPro"/>
</dbReference>
<dbReference type="Pfam" id="PF00390">
    <property type="entry name" value="malic"/>
    <property type="match status" value="1"/>
</dbReference>
<organism evidence="10 12">
    <name type="scientific">Candidatus Chlorohelix allophototropha</name>
    <dbReference type="NCBI Taxonomy" id="3003348"/>
    <lineage>
        <taxon>Bacteria</taxon>
        <taxon>Bacillati</taxon>
        <taxon>Chloroflexota</taxon>
        <taxon>Chloroflexia</taxon>
        <taxon>Candidatus Chloroheliales</taxon>
        <taxon>Candidatus Chloroheliaceae</taxon>
        <taxon>Candidatus Chlorohelix</taxon>
    </lineage>
</organism>
<proteinExistence type="inferred from homology"/>
<dbReference type="InterPro" id="IPR015884">
    <property type="entry name" value="Malic_enzyme_CS"/>
</dbReference>
<dbReference type="Gene3D" id="3.40.50.720">
    <property type="entry name" value="NAD(P)-binding Rossmann-like Domain"/>
    <property type="match status" value="1"/>
</dbReference>
<evidence type="ECO:0000256" key="1">
    <source>
        <dbReference type="ARBA" id="ARBA00001936"/>
    </source>
</evidence>
<dbReference type="Pfam" id="PF03949">
    <property type="entry name" value="Malic_M"/>
    <property type="match status" value="1"/>
</dbReference>
<keyword evidence="4" id="KW-0560">Oxidoreductase</keyword>
<dbReference type="InterPro" id="IPR036291">
    <property type="entry name" value="NAD(P)-bd_dom_sf"/>
</dbReference>
<protein>
    <submittedName>
        <fullName evidence="10">NAD-dependent malic enzyme</fullName>
    </submittedName>
</protein>
<dbReference type="InterPro" id="IPR045213">
    <property type="entry name" value="Malic_NAD-bd_bact_type"/>
</dbReference>
<dbReference type="PROSITE" id="PS51671">
    <property type="entry name" value="ACT"/>
    <property type="match status" value="1"/>
</dbReference>
<dbReference type="Gene3D" id="3.40.50.10380">
    <property type="entry name" value="Malic enzyme, N-terminal domain"/>
    <property type="match status" value="1"/>
</dbReference>
<evidence type="ECO:0000256" key="2">
    <source>
        <dbReference type="ARBA" id="ARBA00008785"/>
    </source>
</evidence>
<evidence type="ECO:0000259" key="9">
    <source>
        <dbReference type="PROSITE" id="PS51671"/>
    </source>
</evidence>
<dbReference type="InterPro" id="IPR002912">
    <property type="entry name" value="ACT_dom"/>
</dbReference>
<comment type="pathway">
    <text evidence="5">Amino-acid biosynthesis.</text>
</comment>
<evidence type="ECO:0000313" key="10">
    <source>
        <dbReference type="EMBL" id="NWJ47900.1"/>
    </source>
</evidence>
<comment type="cofactor">
    <cofactor evidence="8">
        <name>Mg(2+)</name>
        <dbReference type="ChEBI" id="CHEBI:18420"/>
    </cofactor>
    <cofactor evidence="8">
        <name>Mn(2+)</name>
        <dbReference type="ChEBI" id="CHEBI:29035"/>
    </cofactor>
    <text evidence="8">Divalent metal cations. Prefers magnesium or manganese.</text>
</comment>
<evidence type="ECO:0000256" key="3">
    <source>
        <dbReference type="ARBA" id="ARBA00022723"/>
    </source>
</evidence>
<reference evidence="11" key="2">
    <citation type="journal article" date="2024" name="Nature">
        <title>Anoxygenic phototroph of the Chloroflexota uses a type I reaction centre.</title>
        <authorList>
            <person name="Tsuji J.M."/>
            <person name="Shaw N.A."/>
            <person name="Nagashima S."/>
            <person name="Venkiteswaran J.J."/>
            <person name="Schiff S.L."/>
            <person name="Watanabe T."/>
            <person name="Fukui M."/>
            <person name="Hanada S."/>
            <person name="Tank M."/>
            <person name="Neufeld J.D."/>
        </authorList>
    </citation>
    <scope>NUCLEOTIDE SEQUENCE</scope>
    <source>
        <strain evidence="11">L227-S17</strain>
    </source>
</reference>
<dbReference type="EMBL" id="JACATZ010000003">
    <property type="protein sequence ID" value="NWJ47900.1"/>
    <property type="molecule type" value="Genomic_DNA"/>
</dbReference>
<feature type="binding site" evidence="7">
    <location>
        <position position="364"/>
    </location>
    <ligand>
        <name>(S)-malate</name>
        <dbReference type="ChEBI" id="CHEBI:15589"/>
    </ligand>
</feature>
<reference evidence="10 12" key="1">
    <citation type="submission" date="2020-06" db="EMBL/GenBank/DDBJ databases">
        <title>Anoxygenic phototrophic Chloroflexota member uses a Type I reaction center.</title>
        <authorList>
            <person name="Tsuji J.M."/>
            <person name="Shaw N.A."/>
            <person name="Nagashima S."/>
            <person name="Venkiteswaran J."/>
            <person name="Schiff S.L."/>
            <person name="Hanada S."/>
            <person name="Tank M."/>
            <person name="Neufeld J.D."/>
        </authorList>
    </citation>
    <scope>NUCLEOTIDE SEQUENCE [LARGE SCALE GENOMIC DNA]</scope>
    <source>
        <strain evidence="10">L227-S17</strain>
    </source>
</reference>
<evidence type="ECO:0000256" key="4">
    <source>
        <dbReference type="ARBA" id="ARBA00023002"/>
    </source>
</evidence>
<dbReference type="RefSeq" id="WP_341471676.1">
    <property type="nucleotide sequence ID" value="NZ_CP128400.1"/>
</dbReference>
<feature type="active site" description="Proton acceptor" evidence="6">
    <location>
        <position position="169"/>
    </location>
</feature>
<dbReference type="SMART" id="SM00919">
    <property type="entry name" value="Malic_M"/>
    <property type="match status" value="1"/>
</dbReference>
<dbReference type="PROSITE" id="PS00331">
    <property type="entry name" value="MALIC_ENZYMES"/>
    <property type="match status" value="1"/>
</dbReference>
<dbReference type="Proteomes" id="UP000521676">
    <property type="component" value="Unassembled WGS sequence"/>
</dbReference>
<evidence type="ECO:0000256" key="6">
    <source>
        <dbReference type="PIRSR" id="PIRSR000106-1"/>
    </source>
</evidence>
<dbReference type="GO" id="GO:0046872">
    <property type="term" value="F:metal ion binding"/>
    <property type="evidence" value="ECO:0007669"/>
    <property type="project" value="UniProtKB-KW"/>
</dbReference>
<name>A0A8T7M6X0_9CHLR</name>
<dbReference type="InterPro" id="IPR045865">
    <property type="entry name" value="ACT-like_dom_sf"/>
</dbReference>
<dbReference type="SMART" id="SM01274">
    <property type="entry name" value="malic"/>
    <property type="match status" value="1"/>
</dbReference>
<feature type="active site" description="Proton donor" evidence="6">
    <location>
        <position position="114"/>
    </location>
</feature>
<dbReference type="CDD" id="cd05311">
    <property type="entry name" value="NAD_bind_2_malic_enz"/>
    <property type="match status" value="1"/>
</dbReference>
<dbReference type="InterPro" id="IPR012301">
    <property type="entry name" value="Malic_N_dom"/>
</dbReference>
<gene>
    <name evidence="10" type="ORF">HXX08_18760</name>
    <name evidence="11" type="ORF">OZ401_003434</name>
</gene>
<feature type="binding site" evidence="7">
    <location>
        <position position="393"/>
    </location>
    <ligand>
        <name>(S)-malate</name>
        <dbReference type="ChEBI" id="CHEBI:15589"/>
    </ligand>
</feature>
<feature type="domain" description="ACT" evidence="9">
    <location>
        <begin position="12"/>
        <end position="86"/>
    </location>
</feature>
<feature type="binding site" evidence="8">
    <location>
        <position position="211"/>
    </location>
    <ligand>
        <name>a divalent metal cation</name>
        <dbReference type="ChEBI" id="CHEBI:60240"/>
    </ligand>
</feature>
<dbReference type="Gene3D" id="3.30.70.260">
    <property type="match status" value="1"/>
</dbReference>
<dbReference type="PANTHER" id="PTHR43237">
    <property type="entry name" value="NADP-DEPENDENT MALIC ENZYME"/>
    <property type="match status" value="1"/>
</dbReference>
<sequence>MNITPNASYSFTLRIEIPNRVGMLSQIMAAIANSGGDLGAIDIVQASRDKMVRDITVSAGSEQHADEITSNVAVIEDVNIINVSDRTFLLHLGGKISVNSKIPLKTRDQLSMAYTPGVARVCNAIAEDKSKVYSLTIKGNTVAVVTDGTAVLGLGNIGPEAAMPVMEGKAMLFKEFGQVDAFPICLSTQNTEEIIQTVKAIAPTFGGINLEDISAPRCFEIEKRLIEELDIPVMHDDQHGTAVVVLAALLNALKVVNKNIGEIKVVVNGIGAAGVACSKILMAAGVQHIIGCDRRGAVYKGRVEDMNVAKEWYAEHTNFEGERGTLVNAMKDADVFLGLSGPNTCTVKHLKQMARDPIVFALANPTPEIQPEDAAPYVAVMATGRSDYPNQINNVLCFPGIFRGALDCRATKINDQMKLAAARAIQSIISEDELSADYIIPSVFDRRVGVSVAKAVMDAAYETGVARRERKSSSGNTVAPLPTSV</sequence>
<comment type="cofactor">
    <cofactor evidence="1">
        <name>Mn(2+)</name>
        <dbReference type="ChEBI" id="CHEBI:29035"/>
    </cofactor>
</comment>
<dbReference type="GO" id="GO:0016616">
    <property type="term" value="F:oxidoreductase activity, acting on the CH-OH group of donors, NAD or NADP as acceptor"/>
    <property type="evidence" value="ECO:0007669"/>
    <property type="project" value="InterPro"/>
</dbReference>
<evidence type="ECO:0000256" key="7">
    <source>
        <dbReference type="PIRSR" id="PIRSR000106-2"/>
    </source>
</evidence>
<dbReference type="FunFam" id="3.40.50.720:FF:000095">
    <property type="entry name" value="NADP-dependent malic enzyme"/>
    <property type="match status" value="1"/>
</dbReference>
<dbReference type="InterPro" id="IPR046346">
    <property type="entry name" value="Aminoacid_DH-like_N_sf"/>
</dbReference>
<dbReference type="InterPro" id="IPR037062">
    <property type="entry name" value="Malic_N_dom_sf"/>
</dbReference>
<evidence type="ECO:0000256" key="8">
    <source>
        <dbReference type="PIRSR" id="PIRSR000106-3"/>
    </source>
</evidence>
<dbReference type="PIRSF" id="PIRSF000106">
    <property type="entry name" value="ME"/>
    <property type="match status" value="1"/>
</dbReference>
<feature type="binding site" evidence="8">
    <location>
        <position position="237"/>
    </location>
    <ligand>
        <name>a divalent metal cation</name>
        <dbReference type="ChEBI" id="CHEBI:60240"/>
    </ligand>
</feature>
<dbReference type="FunFam" id="3.40.50.10380:FF:000003">
    <property type="entry name" value="NADP-dependent malic enzyme"/>
    <property type="match status" value="1"/>
</dbReference>
<keyword evidence="13" id="KW-1185">Reference proteome</keyword>
<evidence type="ECO:0000313" key="12">
    <source>
        <dbReference type="Proteomes" id="UP000521676"/>
    </source>
</evidence>
<dbReference type="Proteomes" id="UP001431572">
    <property type="component" value="Chromosome 2"/>
</dbReference>
<dbReference type="AlphaFoldDB" id="A0A8T7M6X0"/>
<dbReference type="InterPro" id="IPR051674">
    <property type="entry name" value="Malate_Decarboxylase"/>
</dbReference>
<dbReference type="GO" id="GO:0051287">
    <property type="term" value="F:NAD binding"/>
    <property type="evidence" value="ECO:0007669"/>
    <property type="project" value="InterPro"/>
</dbReference>
<dbReference type="InterPro" id="IPR012302">
    <property type="entry name" value="Malic_NAD-bd"/>
</dbReference>
<dbReference type="SUPFAM" id="SSF53223">
    <property type="entry name" value="Aminoacid dehydrogenase-like, N-terminal domain"/>
    <property type="match status" value="1"/>
</dbReference>
<dbReference type="SUPFAM" id="SSF55021">
    <property type="entry name" value="ACT-like"/>
    <property type="match status" value="1"/>
</dbReference>
<evidence type="ECO:0000256" key="5">
    <source>
        <dbReference type="ARBA" id="ARBA00029440"/>
    </source>
</evidence>
<dbReference type="PANTHER" id="PTHR43237:SF4">
    <property type="entry name" value="NADP-DEPENDENT MALIC ENZYME"/>
    <property type="match status" value="1"/>
</dbReference>
<comment type="similarity">
    <text evidence="2">Belongs to the malic enzymes family.</text>
</comment>
<dbReference type="EMBL" id="CP128400">
    <property type="protein sequence ID" value="WJW69804.1"/>
    <property type="molecule type" value="Genomic_DNA"/>
</dbReference>
<accession>A0A8T7M6X0</accession>
<evidence type="ECO:0000313" key="13">
    <source>
        <dbReference type="Proteomes" id="UP001431572"/>
    </source>
</evidence>
<dbReference type="InterPro" id="IPR001891">
    <property type="entry name" value="Malic_OxRdtase"/>
</dbReference>
<dbReference type="SUPFAM" id="SSF51735">
    <property type="entry name" value="NAD(P)-binding Rossmann-fold domains"/>
    <property type="match status" value="1"/>
</dbReference>
<feature type="binding site" evidence="8">
    <location>
        <position position="212"/>
    </location>
    <ligand>
        <name>a divalent metal cation</name>
        <dbReference type="ChEBI" id="CHEBI:60240"/>
    </ligand>
</feature>
<keyword evidence="3 8" id="KW-0479">Metal-binding</keyword>